<dbReference type="STRING" id="1817772.A2527_09005"/>
<gene>
    <name evidence="1" type="ORF">A2527_09005</name>
</gene>
<dbReference type="InterPro" id="IPR038763">
    <property type="entry name" value="DHH_sf"/>
</dbReference>
<evidence type="ECO:0000313" key="1">
    <source>
        <dbReference type="EMBL" id="OGG97230.1"/>
    </source>
</evidence>
<evidence type="ECO:0000313" key="2">
    <source>
        <dbReference type="Proteomes" id="UP000178449"/>
    </source>
</evidence>
<dbReference type="InterPro" id="IPR016877">
    <property type="entry name" value="UCP028235"/>
</dbReference>
<name>A0A1F6GGK4_9PROT</name>
<comment type="caution">
    <text evidence="1">The sequence shown here is derived from an EMBL/GenBank/DDBJ whole genome shotgun (WGS) entry which is preliminary data.</text>
</comment>
<dbReference type="AlphaFoldDB" id="A0A1F6GGK4"/>
<dbReference type="PIRSF" id="PIRSF028235">
    <property type="entry name" value="UCP028235"/>
    <property type="match status" value="1"/>
</dbReference>
<dbReference type="EMBL" id="MFNE01000002">
    <property type="protein sequence ID" value="OGG97230.1"/>
    <property type="molecule type" value="Genomic_DNA"/>
</dbReference>
<organism evidence="1 2">
    <name type="scientific">Candidatus Lambdaproteobacteria bacterium RIFOXYD2_FULL_50_16</name>
    <dbReference type="NCBI Taxonomy" id="1817772"/>
    <lineage>
        <taxon>Bacteria</taxon>
        <taxon>Pseudomonadati</taxon>
        <taxon>Pseudomonadota</taxon>
        <taxon>Candidatus Lambdaproteobacteria</taxon>
    </lineage>
</organism>
<sequence>MRLLTRSDFDGLVCAALLYEAEIITDIKFVHPKDVQDGKIEVTTDDVLANVPYAAGCGLWFDHHASETDRLNLKDGMKYEGDSREAPSAARVIFDYYGGTAKFKDMETNGLMAAVDKCDSGQFDKNDILNPEGWVLLSFVMDPRTGLGRYKDYRISNYQLMEKLSHKCRHESVANILSDTDVQERIKRYFEQEAEYEGMVQKYTRTDRNVLIIDLHDCPEIVTGNRFKEYVLYPDQNISIRIIWGFQKQNMVMTVGHSVFNRSSKTNVGKLMLKYGGGGHPYVGTCQVPVDNWEAVRDEIIATLKAEG</sequence>
<reference evidence="1 2" key="1">
    <citation type="journal article" date="2016" name="Nat. Commun.">
        <title>Thousands of microbial genomes shed light on interconnected biogeochemical processes in an aquifer system.</title>
        <authorList>
            <person name="Anantharaman K."/>
            <person name="Brown C.T."/>
            <person name="Hug L.A."/>
            <person name="Sharon I."/>
            <person name="Castelle C.J."/>
            <person name="Probst A.J."/>
            <person name="Thomas B.C."/>
            <person name="Singh A."/>
            <person name="Wilkins M.J."/>
            <person name="Karaoz U."/>
            <person name="Brodie E.L."/>
            <person name="Williams K.H."/>
            <person name="Hubbard S.S."/>
            <person name="Banfield J.F."/>
        </authorList>
    </citation>
    <scope>NUCLEOTIDE SEQUENCE [LARGE SCALE GENOMIC DNA]</scope>
</reference>
<proteinExistence type="predicted"/>
<accession>A0A1F6GGK4</accession>
<protein>
    <submittedName>
        <fullName evidence="1">Exopolyphosphatase</fullName>
    </submittedName>
</protein>
<dbReference type="SUPFAM" id="SSF64182">
    <property type="entry name" value="DHH phosphoesterases"/>
    <property type="match status" value="1"/>
</dbReference>
<dbReference type="Proteomes" id="UP000178449">
    <property type="component" value="Unassembled WGS sequence"/>
</dbReference>